<dbReference type="Gene3D" id="1.10.10.580">
    <property type="entry name" value="Structural maintenance of chromosome 1. Chain E"/>
    <property type="match status" value="1"/>
</dbReference>
<dbReference type="InterPro" id="IPR003768">
    <property type="entry name" value="ScpA"/>
</dbReference>
<gene>
    <name evidence="2" type="ORF">UW74_C0027G0008</name>
</gene>
<organism evidence="2 3">
    <name type="scientific">Candidatus Giovannonibacteria bacterium GW2011_GWC2_44_8</name>
    <dbReference type="NCBI Taxonomy" id="1618657"/>
    <lineage>
        <taxon>Bacteria</taxon>
        <taxon>Candidatus Giovannoniibacteriota</taxon>
    </lineage>
</organism>
<dbReference type="InterPro" id="IPR023093">
    <property type="entry name" value="ScpA-like_C"/>
</dbReference>
<name>A0A0G1MB65_9BACT</name>
<dbReference type="Gene3D" id="6.10.250.2410">
    <property type="match status" value="1"/>
</dbReference>
<dbReference type="Pfam" id="PF02616">
    <property type="entry name" value="SMC_ScpA"/>
    <property type="match status" value="1"/>
</dbReference>
<evidence type="ECO:0000313" key="3">
    <source>
        <dbReference type="Proteomes" id="UP000034889"/>
    </source>
</evidence>
<evidence type="ECO:0000313" key="2">
    <source>
        <dbReference type="EMBL" id="KKT78117.1"/>
    </source>
</evidence>
<dbReference type="AlphaFoldDB" id="A0A0G1MB65"/>
<proteinExistence type="predicted"/>
<dbReference type="PANTHER" id="PTHR33969:SF2">
    <property type="entry name" value="SEGREGATION AND CONDENSATION PROTEIN A"/>
    <property type="match status" value="1"/>
</dbReference>
<dbReference type="PATRIC" id="fig|1618657.3.peg.330"/>
<dbReference type="EMBL" id="LCJM01000027">
    <property type="protein sequence ID" value="KKT78117.1"/>
    <property type="molecule type" value="Genomic_DNA"/>
</dbReference>
<reference evidence="2 3" key="1">
    <citation type="journal article" date="2015" name="Nature">
        <title>rRNA introns, odd ribosomes, and small enigmatic genomes across a large radiation of phyla.</title>
        <authorList>
            <person name="Brown C.T."/>
            <person name="Hug L.A."/>
            <person name="Thomas B.C."/>
            <person name="Sharon I."/>
            <person name="Castelle C.J."/>
            <person name="Singh A."/>
            <person name="Wilkins M.J."/>
            <person name="Williams K.H."/>
            <person name="Banfield J.F."/>
        </authorList>
    </citation>
    <scope>NUCLEOTIDE SEQUENCE [LARGE SCALE GENOMIC DNA]</scope>
</reference>
<comment type="caution">
    <text evidence="2">The sequence shown here is derived from an EMBL/GenBank/DDBJ whole genome shotgun (WGS) entry which is preliminary data.</text>
</comment>
<evidence type="ECO:0000256" key="1">
    <source>
        <dbReference type="ARBA" id="ARBA00044777"/>
    </source>
</evidence>
<sequence>MTYQVSLEKFSGPLDLLLSIIEEKKLAISEISLSQVADQFLEYLKKLSAQGGSALGGENTPELNETMKSSSEYQRILADFLVVASRLILIKSRSLLPNLVLSDEEEGDIKDLEERLKIYQKFRALGRELGHFAKDRAPYFSREYFLNLPLVYGEQDRTIFYPPKNISSEELFKIYEAFIKTLPQALKLEEQSLARVMSIEEKLKELTERIGVAIETSFTDISLGVKAKIDVILTFLAMLMLFRNRILDISQDKLFGDIKIKKLD</sequence>
<accession>A0A0G1MB65</accession>
<dbReference type="Proteomes" id="UP000034889">
    <property type="component" value="Unassembled WGS sequence"/>
</dbReference>
<protein>
    <recommendedName>
        <fullName evidence="1">Segregation and condensation protein A</fullName>
    </recommendedName>
</protein>
<dbReference type="PANTHER" id="PTHR33969">
    <property type="entry name" value="SEGREGATION AND CONDENSATION PROTEIN A"/>
    <property type="match status" value="1"/>
</dbReference>